<feature type="region of interest" description="Disordered" evidence="3">
    <location>
        <begin position="257"/>
        <end position="280"/>
    </location>
</feature>
<dbReference type="InterPro" id="IPR036291">
    <property type="entry name" value="NAD(P)-bd_dom_sf"/>
</dbReference>
<evidence type="ECO:0000256" key="1">
    <source>
        <dbReference type="ARBA" id="ARBA00006484"/>
    </source>
</evidence>
<keyword evidence="2" id="KW-0560">Oxidoreductase</keyword>
<sequence length="280" mass="28636">MKSLHGKVAVVTGATSGIGARIAEVFAAEGAHVVLAGRREHEGHQRAAALGESATFVRCDVSVEADVEALVGHAVERYGRLDIMVNNAGGPGNMASVTDFDSAVFTRTLAVHVAGVMHGIKHAGRQMVAQRSGSIINVASLAGKIAGWSGLDYSTAKAAALHLTRCAAVDLGEHEVRVNSVSPGFVPTGIFAKGSGADASAADATAMSVAEAFKPMLDSSQPLPGTVRTDDIAAAVLWLAGDASRLVTGQDLAVDGGMTAGRPAASSRAERTRMRDLLSS</sequence>
<dbReference type="PRINTS" id="PR00081">
    <property type="entry name" value="GDHRDH"/>
</dbReference>
<proteinExistence type="inferred from homology"/>
<evidence type="ECO:0000256" key="3">
    <source>
        <dbReference type="SAM" id="MobiDB-lite"/>
    </source>
</evidence>
<dbReference type="SUPFAM" id="SSF51735">
    <property type="entry name" value="NAD(P)-binding Rossmann-fold domains"/>
    <property type="match status" value="1"/>
</dbReference>
<dbReference type="PROSITE" id="PS00061">
    <property type="entry name" value="ADH_SHORT"/>
    <property type="match status" value="1"/>
</dbReference>
<dbReference type="InterPro" id="IPR057326">
    <property type="entry name" value="KR_dom"/>
</dbReference>
<dbReference type="RefSeq" id="WP_045696622.1">
    <property type="nucleotide sequence ID" value="NZ_JZKH01000026.1"/>
</dbReference>
<comment type="caution">
    <text evidence="5">The sequence shown here is derived from an EMBL/GenBank/DDBJ whole genome shotgun (WGS) entry which is preliminary data.</text>
</comment>
<dbReference type="PATRIC" id="fig|359131.3.peg.3277"/>
<dbReference type="Pfam" id="PF13561">
    <property type="entry name" value="adh_short_C2"/>
    <property type="match status" value="1"/>
</dbReference>
<protein>
    <submittedName>
        <fullName evidence="5">2,5-dichloro-2,5-cyclohexadiene-1,4-diol dehydrogenase</fullName>
    </submittedName>
</protein>
<accession>A0A0F2TE24</accession>
<dbReference type="OrthoDB" id="7064009at2"/>
<comment type="similarity">
    <text evidence="1">Belongs to the short-chain dehydrogenases/reductases (SDR) family.</text>
</comment>
<dbReference type="PRINTS" id="PR00080">
    <property type="entry name" value="SDRFAMILY"/>
</dbReference>
<feature type="domain" description="Ketoreductase" evidence="4">
    <location>
        <begin position="7"/>
        <end position="188"/>
    </location>
</feature>
<dbReference type="Proteomes" id="UP000033699">
    <property type="component" value="Unassembled WGS sequence"/>
</dbReference>
<dbReference type="PANTHER" id="PTHR42820">
    <property type="entry name" value="SHORT-CHAIN DEHYDROGENASE REDUCTASE"/>
    <property type="match status" value="1"/>
</dbReference>
<reference evidence="5 6" key="1">
    <citation type="submission" date="2015-02" db="EMBL/GenBank/DDBJ databases">
        <authorList>
            <person name="Ju K.-S."/>
            <person name="Doroghazi J.R."/>
            <person name="Metcalf W."/>
        </authorList>
    </citation>
    <scope>NUCLEOTIDE SEQUENCE [LARGE SCALE GENOMIC DNA]</scope>
    <source>
        <strain evidence="5 6">ATCC 31215</strain>
    </source>
</reference>
<evidence type="ECO:0000256" key="2">
    <source>
        <dbReference type="ARBA" id="ARBA00023002"/>
    </source>
</evidence>
<feature type="compositionally biased region" description="Basic and acidic residues" evidence="3">
    <location>
        <begin position="268"/>
        <end position="280"/>
    </location>
</feature>
<dbReference type="GO" id="GO:0016491">
    <property type="term" value="F:oxidoreductase activity"/>
    <property type="evidence" value="ECO:0007669"/>
    <property type="project" value="UniProtKB-KW"/>
</dbReference>
<dbReference type="InterPro" id="IPR020904">
    <property type="entry name" value="Sc_DH/Rdtase_CS"/>
</dbReference>
<dbReference type="InterPro" id="IPR002347">
    <property type="entry name" value="SDR_fam"/>
</dbReference>
<evidence type="ECO:0000313" key="6">
    <source>
        <dbReference type="Proteomes" id="UP000033699"/>
    </source>
</evidence>
<keyword evidence="6" id="KW-1185">Reference proteome</keyword>
<dbReference type="EMBL" id="JZKH01000026">
    <property type="protein sequence ID" value="KJS61429.1"/>
    <property type="molecule type" value="Genomic_DNA"/>
</dbReference>
<dbReference type="Gene3D" id="3.40.50.720">
    <property type="entry name" value="NAD(P)-binding Rossmann-like Domain"/>
    <property type="match status" value="1"/>
</dbReference>
<dbReference type="AlphaFoldDB" id="A0A0F2TE24"/>
<dbReference type="PANTHER" id="PTHR42820:SF1">
    <property type="entry name" value="SHORT-CHAIN DEHYDROGENASE_REDUCTASE FAMILY PROTEIN"/>
    <property type="match status" value="1"/>
</dbReference>
<name>A0A0F2TE24_STRR3</name>
<dbReference type="FunFam" id="3.40.50.720:FF:000084">
    <property type="entry name" value="Short-chain dehydrogenase reductase"/>
    <property type="match status" value="1"/>
</dbReference>
<organism evidence="5 6">
    <name type="scientific">Streptomyces rubellomurinus (strain ATCC 31215)</name>
    <dbReference type="NCBI Taxonomy" id="359131"/>
    <lineage>
        <taxon>Bacteria</taxon>
        <taxon>Bacillati</taxon>
        <taxon>Actinomycetota</taxon>
        <taxon>Actinomycetes</taxon>
        <taxon>Kitasatosporales</taxon>
        <taxon>Streptomycetaceae</taxon>
        <taxon>Streptomyces</taxon>
    </lineage>
</organism>
<gene>
    <name evidence="5" type="ORF">VM95_14795</name>
</gene>
<evidence type="ECO:0000313" key="5">
    <source>
        <dbReference type="EMBL" id="KJS61429.1"/>
    </source>
</evidence>
<dbReference type="SMART" id="SM00822">
    <property type="entry name" value="PKS_KR"/>
    <property type="match status" value="1"/>
</dbReference>
<evidence type="ECO:0000259" key="4">
    <source>
        <dbReference type="SMART" id="SM00822"/>
    </source>
</evidence>